<dbReference type="PANTHER" id="PTHR43459:SF1">
    <property type="entry name" value="EG:BACN32G11.4 PROTEIN"/>
    <property type="match status" value="1"/>
</dbReference>
<evidence type="ECO:0000313" key="8">
    <source>
        <dbReference type="Proteomes" id="UP001500822"/>
    </source>
</evidence>
<accession>A0ABP8ZA06</accession>
<evidence type="ECO:0000256" key="2">
    <source>
        <dbReference type="ARBA" id="ARBA00005254"/>
    </source>
</evidence>
<gene>
    <name evidence="7" type="ORF">GCM10023217_21520</name>
</gene>
<sequence length="277" mass="29150">MGTHSVETDSAGADPLLIERDGDVVVWTLNQPETRNAISDEAVIDALVGAVDAVNRDPSVRVVILTGAGSAFSAGGNVKDMAARTGLFGGGPHEQRVGYQLGIQRIPRAMDTLEVPIIAAVNGPAVGAGCDLSLMCDLRIASSNAFFAESFVKLGLIPGDGGAWFLPRAVGQARAAEMALTGDRVDAVTALEWGLVSRVTEPDDLLPQAHALAARIAANPPVTVRMTKKLLRESSRQSLDQLLELSATMQAVAHQTADHHEAVSAFLEKRPGRFTGE</sequence>
<dbReference type="Proteomes" id="UP001500822">
    <property type="component" value="Unassembled WGS sequence"/>
</dbReference>
<organism evidence="7 8">
    <name type="scientific">Gordonia alkaliphila</name>
    <dbReference type="NCBI Taxonomy" id="1053547"/>
    <lineage>
        <taxon>Bacteria</taxon>
        <taxon>Bacillati</taxon>
        <taxon>Actinomycetota</taxon>
        <taxon>Actinomycetes</taxon>
        <taxon>Mycobacteriales</taxon>
        <taxon>Gordoniaceae</taxon>
        <taxon>Gordonia</taxon>
    </lineage>
</organism>
<dbReference type="InterPro" id="IPR001753">
    <property type="entry name" value="Enoyl-CoA_hydra/iso"/>
</dbReference>
<dbReference type="SUPFAM" id="SSF52096">
    <property type="entry name" value="ClpP/crotonase"/>
    <property type="match status" value="1"/>
</dbReference>
<evidence type="ECO:0000256" key="3">
    <source>
        <dbReference type="ARBA" id="ARBA00022832"/>
    </source>
</evidence>
<dbReference type="RefSeq" id="WP_345313507.1">
    <property type="nucleotide sequence ID" value="NZ_BAABIE010000009.1"/>
</dbReference>
<dbReference type="InterPro" id="IPR029045">
    <property type="entry name" value="ClpP/crotonase-like_dom_sf"/>
</dbReference>
<dbReference type="Gene3D" id="3.90.226.10">
    <property type="entry name" value="2-enoyl-CoA Hydratase, Chain A, domain 1"/>
    <property type="match status" value="1"/>
</dbReference>
<evidence type="ECO:0000256" key="4">
    <source>
        <dbReference type="ARBA" id="ARBA00023709"/>
    </source>
</evidence>
<protein>
    <submittedName>
        <fullName evidence="7">Crotonase/enoyl-CoA hydratase family protein</fullName>
    </submittedName>
</protein>
<comment type="similarity">
    <text evidence="2 6">Belongs to the enoyl-CoA hydratase/isomerase family.</text>
</comment>
<dbReference type="CDD" id="cd06558">
    <property type="entry name" value="crotonase-like"/>
    <property type="match status" value="1"/>
</dbReference>
<comment type="catalytic activity">
    <reaction evidence="5">
        <text>a 4-saturated-(3S)-3-hydroxyacyl-CoA = a (3E)-enoyl-CoA + H2O</text>
        <dbReference type="Rhea" id="RHEA:20724"/>
        <dbReference type="ChEBI" id="CHEBI:15377"/>
        <dbReference type="ChEBI" id="CHEBI:58521"/>
        <dbReference type="ChEBI" id="CHEBI:137480"/>
        <dbReference type="EC" id="4.2.1.17"/>
    </reaction>
</comment>
<name>A0ABP8ZA06_9ACTN</name>
<evidence type="ECO:0000313" key="7">
    <source>
        <dbReference type="EMBL" id="GAA4750684.1"/>
    </source>
</evidence>
<proteinExistence type="inferred from homology"/>
<comment type="function">
    <text evidence="1">Could possibly oxidize fatty acids using specific components.</text>
</comment>
<dbReference type="Pfam" id="PF00378">
    <property type="entry name" value="ECH_1"/>
    <property type="match status" value="1"/>
</dbReference>
<keyword evidence="3" id="KW-0276">Fatty acid metabolism</keyword>
<dbReference type="InterPro" id="IPR018376">
    <property type="entry name" value="Enoyl-CoA_hyd/isom_CS"/>
</dbReference>
<dbReference type="InterPro" id="IPR014748">
    <property type="entry name" value="Enoyl-CoA_hydra_C"/>
</dbReference>
<reference evidence="8" key="1">
    <citation type="journal article" date="2019" name="Int. J. Syst. Evol. Microbiol.">
        <title>The Global Catalogue of Microorganisms (GCM) 10K type strain sequencing project: providing services to taxonomists for standard genome sequencing and annotation.</title>
        <authorList>
            <consortium name="The Broad Institute Genomics Platform"/>
            <consortium name="The Broad Institute Genome Sequencing Center for Infectious Disease"/>
            <person name="Wu L."/>
            <person name="Ma J."/>
        </authorList>
    </citation>
    <scope>NUCLEOTIDE SEQUENCE [LARGE SCALE GENOMIC DNA]</scope>
    <source>
        <strain evidence="8">JCM 18077</strain>
    </source>
</reference>
<comment type="caution">
    <text evidence="7">The sequence shown here is derived from an EMBL/GenBank/DDBJ whole genome shotgun (WGS) entry which is preliminary data.</text>
</comment>
<dbReference type="NCBIfam" id="NF006699">
    <property type="entry name" value="PRK09245.1"/>
    <property type="match status" value="1"/>
</dbReference>
<evidence type="ECO:0000256" key="5">
    <source>
        <dbReference type="ARBA" id="ARBA00023717"/>
    </source>
</evidence>
<dbReference type="Gene3D" id="1.10.12.10">
    <property type="entry name" value="Lyase 2-enoyl-coa Hydratase, Chain A, domain 2"/>
    <property type="match status" value="1"/>
</dbReference>
<dbReference type="EMBL" id="BAABIE010000009">
    <property type="protein sequence ID" value="GAA4750684.1"/>
    <property type="molecule type" value="Genomic_DNA"/>
</dbReference>
<comment type="catalytic activity">
    <reaction evidence="4">
        <text>a (3S)-3-hydroxyacyl-CoA = a (2E)-enoyl-CoA + H2O</text>
        <dbReference type="Rhea" id="RHEA:16105"/>
        <dbReference type="ChEBI" id="CHEBI:15377"/>
        <dbReference type="ChEBI" id="CHEBI:57318"/>
        <dbReference type="ChEBI" id="CHEBI:58856"/>
        <dbReference type="EC" id="4.2.1.17"/>
    </reaction>
</comment>
<evidence type="ECO:0000256" key="6">
    <source>
        <dbReference type="RuleBase" id="RU003707"/>
    </source>
</evidence>
<keyword evidence="3" id="KW-0443">Lipid metabolism</keyword>
<dbReference type="PROSITE" id="PS00166">
    <property type="entry name" value="ENOYL_COA_HYDRATASE"/>
    <property type="match status" value="1"/>
</dbReference>
<evidence type="ECO:0000256" key="1">
    <source>
        <dbReference type="ARBA" id="ARBA00002994"/>
    </source>
</evidence>
<dbReference type="PANTHER" id="PTHR43459">
    <property type="entry name" value="ENOYL-COA HYDRATASE"/>
    <property type="match status" value="1"/>
</dbReference>
<keyword evidence="8" id="KW-1185">Reference proteome</keyword>